<sequence>MTILTGSLVEWSQVQLRAITRATDKGIRVRFPGQAKFLENFSVSTESGNVPMWESHASARMGRLDRSVTTASPKNRRETTLALCEPGYRRPDSPLPNLPNPRFSNYPQIPNPQNSGTALVTPLVFKVSMCVGDCLPSVNTNSINLSINSESIDACAGSRHEFVRKSTSIRFRSQFVARAQISRLGKEFERNLTPQTSCRLKHFFSPFKPPLDFHK</sequence>
<organism evidence="1">
    <name type="scientific">Spodoptera frugiperda</name>
    <name type="common">Fall armyworm</name>
    <dbReference type="NCBI Taxonomy" id="7108"/>
    <lineage>
        <taxon>Eukaryota</taxon>
        <taxon>Metazoa</taxon>
        <taxon>Ecdysozoa</taxon>
        <taxon>Arthropoda</taxon>
        <taxon>Hexapoda</taxon>
        <taxon>Insecta</taxon>
        <taxon>Pterygota</taxon>
        <taxon>Neoptera</taxon>
        <taxon>Endopterygota</taxon>
        <taxon>Lepidoptera</taxon>
        <taxon>Glossata</taxon>
        <taxon>Ditrysia</taxon>
        <taxon>Noctuoidea</taxon>
        <taxon>Noctuidae</taxon>
        <taxon>Amphipyrinae</taxon>
        <taxon>Spodoptera</taxon>
    </lineage>
</organism>
<accession>A0A2H1WQR1</accession>
<gene>
    <name evidence="1" type="ORF">SFRICE_012710</name>
</gene>
<dbReference type="AlphaFoldDB" id="A0A2H1WQR1"/>
<name>A0A2H1WQR1_SPOFR</name>
<dbReference type="EMBL" id="ODYU01010356">
    <property type="protein sequence ID" value="SOQ55409.1"/>
    <property type="molecule type" value="Genomic_DNA"/>
</dbReference>
<proteinExistence type="predicted"/>
<protein>
    <submittedName>
        <fullName evidence="1">SFRICE_012710</fullName>
    </submittedName>
</protein>
<evidence type="ECO:0000313" key="1">
    <source>
        <dbReference type="EMBL" id="SOQ55409.1"/>
    </source>
</evidence>
<reference evidence="1" key="1">
    <citation type="submission" date="2016-07" db="EMBL/GenBank/DDBJ databases">
        <authorList>
            <person name="Bretaudeau A."/>
        </authorList>
    </citation>
    <scope>NUCLEOTIDE SEQUENCE</scope>
    <source>
        <strain evidence="1">Rice</strain>
        <tissue evidence="1">Whole body</tissue>
    </source>
</reference>